<evidence type="ECO:0000256" key="5">
    <source>
        <dbReference type="ARBA" id="ARBA00022737"/>
    </source>
</evidence>
<evidence type="ECO:0000256" key="8">
    <source>
        <dbReference type="ARBA" id="ARBA00022967"/>
    </source>
</evidence>
<dbReference type="PANTHER" id="PTHR43790">
    <property type="entry name" value="CARBOHYDRATE TRANSPORT ATP-BINDING PROTEIN MG119-RELATED"/>
    <property type="match status" value="1"/>
</dbReference>
<evidence type="ECO:0000256" key="6">
    <source>
        <dbReference type="ARBA" id="ARBA00022741"/>
    </source>
</evidence>
<dbReference type="GO" id="GO:0005524">
    <property type="term" value="F:ATP binding"/>
    <property type="evidence" value="ECO:0007669"/>
    <property type="project" value="UniProtKB-KW"/>
</dbReference>
<dbReference type="PANTHER" id="PTHR43790:SF3">
    <property type="entry name" value="D-ALLOSE IMPORT ATP-BINDING PROTEIN ALSA-RELATED"/>
    <property type="match status" value="1"/>
</dbReference>
<dbReference type="Proteomes" id="UP000016511">
    <property type="component" value="Unassembled WGS sequence"/>
</dbReference>
<proteinExistence type="predicted"/>
<dbReference type="FunFam" id="3.40.50.300:FF:000127">
    <property type="entry name" value="Ribose import ATP-binding protein RbsA"/>
    <property type="match status" value="1"/>
</dbReference>
<keyword evidence="7" id="KW-0067">ATP-binding</keyword>
<feature type="domain" description="ABC transporter" evidence="10">
    <location>
        <begin position="265"/>
        <end position="507"/>
    </location>
</feature>
<feature type="domain" description="ABC transporter" evidence="10">
    <location>
        <begin position="14"/>
        <end position="253"/>
    </location>
</feature>
<dbReference type="InterPro" id="IPR050107">
    <property type="entry name" value="ABC_carbohydrate_import_ATPase"/>
</dbReference>
<dbReference type="Pfam" id="PF00005">
    <property type="entry name" value="ABC_tran"/>
    <property type="match status" value="2"/>
</dbReference>
<dbReference type="InterPro" id="IPR003439">
    <property type="entry name" value="ABC_transporter-like_ATP-bd"/>
</dbReference>
<reference evidence="11 12" key="1">
    <citation type="submission" date="2013-08" db="EMBL/GenBank/DDBJ databases">
        <authorList>
            <person name="Weinstock G."/>
            <person name="Sodergren E."/>
            <person name="Wylie T."/>
            <person name="Fulton L."/>
            <person name="Fulton R."/>
            <person name="Fronick C."/>
            <person name="O'Laughlin M."/>
            <person name="Godfrey J."/>
            <person name="Miner T."/>
            <person name="Herter B."/>
            <person name="Appelbaum E."/>
            <person name="Cordes M."/>
            <person name="Lek S."/>
            <person name="Wollam A."/>
            <person name="Pepin K.H."/>
            <person name="Palsikar V.B."/>
            <person name="Mitreva M."/>
            <person name="Wilson R.K."/>
        </authorList>
    </citation>
    <scope>NUCLEOTIDE SEQUENCE [LARGE SCALE GENOMIC DNA]</scope>
    <source>
        <strain evidence="11 12">ATCC 12856</strain>
    </source>
</reference>
<dbReference type="GO" id="GO:0016887">
    <property type="term" value="F:ATP hydrolysis activity"/>
    <property type="evidence" value="ECO:0007669"/>
    <property type="project" value="InterPro"/>
</dbReference>
<evidence type="ECO:0000256" key="7">
    <source>
        <dbReference type="ARBA" id="ARBA00022840"/>
    </source>
</evidence>
<name>U1YAH0_ANEAE</name>
<protein>
    <submittedName>
        <fullName evidence="11">Putative sugar ABC transporter, ATP binding protein</fullName>
    </submittedName>
</protein>
<keyword evidence="8" id="KW-1278">Translocase</keyword>
<evidence type="ECO:0000256" key="1">
    <source>
        <dbReference type="ARBA" id="ARBA00004202"/>
    </source>
</evidence>
<keyword evidence="4" id="KW-0762">Sugar transport</keyword>
<comment type="caution">
    <text evidence="11">The sequence shown here is derived from an EMBL/GenBank/DDBJ whole genome shotgun (WGS) entry which is preliminary data.</text>
</comment>
<evidence type="ECO:0000256" key="2">
    <source>
        <dbReference type="ARBA" id="ARBA00022448"/>
    </source>
</evidence>
<organism evidence="11 12">
    <name type="scientific">Aneurinibacillus aneurinilyticus ATCC 12856</name>
    <dbReference type="NCBI Taxonomy" id="649747"/>
    <lineage>
        <taxon>Bacteria</taxon>
        <taxon>Bacillati</taxon>
        <taxon>Bacillota</taxon>
        <taxon>Bacilli</taxon>
        <taxon>Bacillales</taxon>
        <taxon>Paenibacillaceae</taxon>
        <taxon>Aneurinibacillus group</taxon>
        <taxon>Aneurinibacillus</taxon>
    </lineage>
</organism>
<dbReference type="CDD" id="cd03215">
    <property type="entry name" value="ABC_Carb_Monos_II"/>
    <property type="match status" value="1"/>
</dbReference>
<dbReference type="eggNOG" id="COG1129">
    <property type="taxonomic scope" value="Bacteria"/>
</dbReference>
<dbReference type="PROSITE" id="PS00211">
    <property type="entry name" value="ABC_TRANSPORTER_1"/>
    <property type="match status" value="1"/>
</dbReference>
<dbReference type="CDD" id="cd03216">
    <property type="entry name" value="ABC_Carb_Monos_I"/>
    <property type="match status" value="1"/>
</dbReference>
<evidence type="ECO:0000259" key="10">
    <source>
        <dbReference type="PROSITE" id="PS50893"/>
    </source>
</evidence>
<dbReference type="AlphaFoldDB" id="U1YAH0"/>
<dbReference type="PROSITE" id="PS50893">
    <property type="entry name" value="ABC_TRANSPORTER_2"/>
    <property type="match status" value="2"/>
</dbReference>
<evidence type="ECO:0000256" key="3">
    <source>
        <dbReference type="ARBA" id="ARBA00022475"/>
    </source>
</evidence>
<evidence type="ECO:0000256" key="9">
    <source>
        <dbReference type="ARBA" id="ARBA00023136"/>
    </source>
</evidence>
<keyword evidence="9" id="KW-0472">Membrane</keyword>
<evidence type="ECO:0000313" key="12">
    <source>
        <dbReference type="Proteomes" id="UP000016511"/>
    </source>
</evidence>
<keyword evidence="5" id="KW-0677">Repeat</keyword>
<sequence length="512" mass="55988">MGENRMKQPTAVKLHMHHINKLFGGVHALKDVDFTVHGGEIHALLGANGAGKSTLMKILSGAYQADGGAIRLNEQTITVASPADAKAAGIHCVYQEVDTALVPSLTVCENILLDRKPKGKGLRWLRWNAMYQEAEAILREIGYEIPVREKAENLTLSEKQIVLIARAVSQQAKCVIFDEPTAPLSLEEAERLFRVMNRLKADGVACIFISHRLPEIMTVCDRVTVMRDGCHVWTKSTAELQITHIVEAMLGKTFQEENPKVAANIGETLLEVRGVRQGTKVRGVDFQVRSGEVVGIVGLVGAGKTELSRLLFGADTMEEGEIVLGGRTVRLREPRDAVRAGIVLVPEERRKEGILIDESIRTNLTLPILKHFTAGGFIRRNEEKEHARSMIGDLGVKTPHEEAAVGYLSGGNQQKVVIGKWLATEADVFLFDEPTKGVDIGAKRDIFTLIGKLAQAGKGIVYLSCEIAEIIGISDRVLVMCDGRIVKELTGSEVTSENILLYASGGESHEEK</sequence>
<dbReference type="SUPFAM" id="SSF52540">
    <property type="entry name" value="P-loop containing nucleoside triphosphate hydrolases"/>
    <property type="match status" value="2"/>
</dbReference>
<evidence type="ECO:0000256" key="4">
    <source>
        <dbReference type="ARBA" id="ARBA00022597"/>
    </source>
</evidence>
<comment type="subcellular location">
    <subcellularLocation>
        <location evidence="1">Cell membrane</location>
        <topology evidence="1">Peripheral membrane protein</topology>
    </subcellularLocation>
</comment>
<dbReference type="EMBL" id="AWSJ01000252">
    <property type="protein sequence ID" value="ERI07771.1"/>
    <property type="molecule type" value="Genomic_DNA"/>
</dbReference>
<dbReference type="STRING" id="649747.HMPREF0083_04148"/>
<keyword evidence="2" id="KW-0813">Transport</keyword>
<dbReference type="HOGENOM" id="CLU_000604_92_3_9"/>
<dbReference type="SMART" id="SM00382">
    <property type="entry name" value="AAA"/>
    <property type="match status" value="2"/>
</dbReference>
<dbReference type="PATRIC" id="fig|649747.3.peg.3762"/>
<keyword evidence="6" id="KW-0547">Nucleotide-binding</keyword>
<dbReference type="InterPro" id="IPR017871">
    <property type="entry name" value="ABC_transporter-like_CS"/>
</dbReference>
<dbReference type="InterPro" id="IPR003593">
    <property type="entry name" value="AAA+_ATPase"/>
</dbReference>
<dbReference type="InterPro" id="IPR027417">
    <property type="entry name" value="P-loop_NTPase"/>
</dbReference>
<accession>U1YAH0</accession>
<keyword evidence="3" id="KW-1003">Cell membrane</keyword>
<gene>
    <name evidence="11" type="ORF">HMPREF0083_04148</name>
</gene>
<evidence type="ECO:0000313" key="11">
    <source>
        <dbReference type="EMBL" id="ERI07771.1"/>
    </source>
</evidence>
<dbReference type="Gene3D" id="3.40.50.300">
    <property type="entry name" value="P-loop containing nucleotide triphosphate hydrolases"/>
    <property type="match status" value="2"/>
</dbReference>
<keyword evidence="12" id="KW-1185">Reference proteome</keyword>
<dbReference type="GO" id="GO:0005886">
    <property type="term" value="C:plasma membrane"/>
    <property type="evidence" value="ECO:0007669"/>
    <property type="project" value="UniProtKB-SubCell"/>
</dbReference>